<organism evidence="2 3">
    <name type="scientific">Thalassobellus suaedae</name>
    <dbReference type="NCBI Taxonomy" id="3074124"/>
    <lineage>
        <taxon>Bacteria</taxon>
        <taxon>Pseudomonadati</taxon>
        <taxon>Bacteroidota</taxon>
        <taxon>Flavobacteriia</taxon>
        <taxon>Flavobacteriales</taxon>
        <taxon>Flavobacteriaceae</taxon>
        <taxon>Thalassobellus</taxon>
    </lineage>
</organism>
<proteinExistence type="predicted"/>
<dbReference type="SUPFAM" id="SSF53474">
    <property type="entry name" value="alpha/beta-Hydrolases"/>
    <property type="match status" value="1"/>
</dbReference>
<dbReference type="InterPro" id="IPR029058">
    <property type="entry name" value="AB_hydrolase_fold"/>
</dbReference>
<gene>
    <name evidence="2" type="ORF">RHP51_00160</name>
</gene>
<dbReference type="PANTHER" id="PTHR11559">
    <property type="entry name" value="CARBOXYLESTERASE"/>
    <property type="match status" value="1"/>
</dbReference>
<dbReference type="InterPro" id="IPR050309">
    <property type="entry name" value="Type-B_Carboxylest/Lipase"/>
</dbReference>
<accession>A0ABY9XTS4</accession>
<dbReference type="Pfam" id="PF00135">
    <property type="entry name" value="COesterase"/>
    <property type="match status" value="1"/>
</dbReference>
<reference evidence="2 3" key="1">
    <citation type="submission" date="2023-09" db="EMBL/GenBank/DDBJ databases">
        <title>Thalassobella suaedae gen. nov., sp. nov., a marine bacterium of the family Flavobacteriaceae isolated from a halophyte Suaeda japonica.</title>
        <authorList>
            <person name="Lee S.Y."/>
            <person name="Hwang C.Y."/>
        </authorList>
    </citation>
    <scope>NUCLEOTIDE SEQUENCE [LARGE SCALE GENOMIC DNA]</scope>
    <source>
        <strain evidence="2 3">HL-DH14</strain>
    </source>
</reference>
<protein>
    <submittedName>
        <fullName evidence="2">Carboxylesterase family protein</fullName>
    </submittedName>
</protein>
<dbReference type="EMBL" id="CP134537">
    <property type="protein sequence ID" value="WNH09215.1"/>
    <property type="molecule type" value="Genomic_DNA"/>
</dbReference>
<evidence type="ECO:0000259" key="1">
    <source>
        <dbReference type="Pfam" id="PF00135"/>
    </source>
</evidence>
<feature type="domain" description="Carboxylesterase type B" evidence="1">
    <location>
        <begin position="4"/>
        <end position="130"/>
    </location>
</feature>
<sequence>MTSTLNGKVRGYIDDGIFAFKGIPYAQAERFMPPKAPENWEGIRQCQIFGPQAMQPTAQNWEGQSEFNFGFLFNREPMDEKESFVLNVWSKGINDGKKLPVWVWIHGGGYFAGSANQLPFFDGGSMVKKKEI</sequence>
<dbReference type="InterPro" id="IPR002018">
    <property type="entry name" value="CarbesteraseB"/>
</dbReference>
<dbReference type="Proteomes" id="UP001302806">
    <property type="component" value="Chromosome"/>
</dbReference>
<evidence type="ECO:0000313" key="2">
    <source>
        <dbReference type="EMBL" id="WNH09215.1"/>
    </source>
</evidence>
<name>A0ABY9XTS4_9FLAO</name>
<dbReference type="Gene3D" id="3.40.50.1820">
    <property type="entry name" value="alpha/beta hydrolase"/>
    <property type="match status" value="1"/>
</dbReference>
<dbReference type="RefSeq" id="WP_415865728.1">
    <property type="nucleotide sequence ID" value="NZ_CP134537.1"/>
</dbReference>
<evidence type="ECO:0000313" key="3">
    <source>
        <dbReference type="Proteomes" id="UP001302806"/>
    </source>
</evidence>